<dbReference type="InterPro" id="IPR008333">
    <property type="entry name" value="Cbr1-like_FAD-bd_dom"/>
</dbReference>
<keyword evidence="12" id="KW-1185">Reference proteome</keyword>
<evidence type="ECO:0000256" key="3">
    <source>
        <dbReference type="ARBA" id="ARBA00022643"/>
    </source>
</evidence>
<evidence type="ECO:0000256" key="8">
    <source>
        <dbReference type="ARBA" id="ARBA00023014"/>
    </source>
</evidence>
<dbReference type="SUPFAM" id="SSF54292">
    <property type="entry name" value="2Fe-2S ferredoxin-like"/>
    <property type="match status" value="1"/>
</dbReference>
<dbReference type="PANTHER" id="PTHR47354:SF1">
    <property type="entry name" value="CARNITINE MONOOXYGENASE REDUCTASE SUBUNIT"/>
    <property type="match status" value="1"/>
</dbReference>
<accession>A0A5R9F0L2</accession>
<dbReference type="InterPro" id="IPR036010">
    <property type="entry name" value="2Fe-2S_ferredoxin-like_sf"/>
</dbReference>
<dbReference type="InterPro" id="IPR006058">
    <property type="entry name" value="2Fe2S_fd_BS"/>
</dbReference>
<evidence type="ECO:0000256" key="6">
    <source>
        <dbReference type="ARBA" id="ARBA00023002"/>
    </source>
</evidence>
<name>A0A5R9F0L2_9BACL</name>
<evidence type="ECO:0000256" key="4">
    <source>
        <dbReference type="ARBA" id="ARBA00022714"/>
    </source>
</evidence>
<dbReference type="InterPro" id="IPR054582">
    <property type="entry name" value="DmmA-like_N"/>
</dbReference>
<keyword evidence="8" id="KW-0411">Iron-sulfur</keyword>
<dbReference type="AlphaFoldDB" id="A0A5R9F0L2"/>
<dbReference type="CDD" id="cd06185">
    <property type="entry name" value="PDR_like"/>
    <property type="match status" value="1"/>
</dbReference>
<dbReference type="Gene3D" id="2.40.30.10">
    <property type="entry name" value="Translation factors"/>
    <property type="match status" value="1"/>
</dbReference>
<dbReference type="SUPFAM" id="SSF63380">
    <property type="entry name" value="Riboflavin synthase domain-like"/>
    <property type="match status" value="1"/>
</dbReference>
<evidence type="ECO:0000259" key="10">
    <source>
        <dbReference type="PROSITE" id="PS51384"/>
    </source>
</evidence>
<dbReference type="InterPro" id="IPR050415">
    <property type="entry name" value="MRET"/>
</dbReference>
<dbReference type="Gene3D" id="3.40.50.80">
    <property type="entry name" value="Nucleotide-binding domain of ferredoxin-NADP reductase (FNR) module"/>
    <property type="match status" value="1"/>
</dbReference>
<reference evidence="11 12" key="1">
    <citation type="submission" date="2019-04" db="EMBL/GenBank/DDBJ databases">
        <title>Bacillus caeni sp. nov., a bacterium isolated from mangrove sediment.</title>
        <authorList>
            <person name="Huang H."/>
            <person name="Mo K."/>
            <person name="Hu Y."/>
        </authorList>
    </citation>
    <scope>NUCLEOTIDE SEQUENCE [LARGE SCALE GENOMIC DNA]</scope>
    <source>
        <strain evidence="11 12">HB172195</strain>
    </source>
</reference>
<sequence>MHQEKTIPVIVKAIHRETPYVKRFTLAPEGNEPLPRFSAGSHITTYIKPPEGKLARSYSLTNYPADSGNYQIAIRLNEASKGGSRFWHQEVKEGDRLQVSFPRNHFPLSFKAKHHVFYAAGIGITPFLSMMAELKEKGASFELHYAAKTKEQCAFYHLLKEKYPGRCRFYFSREDNAKRVSVSSLLQHKIGTHAYFCGPETFIANFTEAAKRYGYPESSVHFERFTAPRPEKLEPFEVELKSGRILKVPKEKSLLEALLEAGIDAPYSCRAGRCGSCELNVKEGQVDHYDSFLTEEQKAAQDRILTCVSRAKTRKITIDI</sequence>
<dbReference type="GO" id="GO:0046872">
    <property type="term" value="F:metal ion binding"/>
    <property type="evidence" value="ECO:0007669"/>
    <property type="project" value="UniProtKB-KW"/>
</dbReference>
<evidence type="ECO:0000259" key="9">
    <source>
        <dbReference type="PROSITE" id="PS51085"/>
    </source>
</evidence>
<dbReference type="InterPro" id="IPR012675">
    <property type="entry name" value="Beta-grasp_dom_sf"/>
</dbReference>
<evidence type="ECO:0000313" key="12">
    <source>
        <dbReference type="Proteomes" id="UP000308230"/>
    </source>
</evidence>
<protein>
    <submittedName>
        <fullName evidence="11">Oxidoreductase</fullName>
    </submittedName>
</protein>
<evidence type="ECO:0000256" key="1">
    <source>
        <dbReference type="ARBA" id="ARBA00001917"/>
    </source>
</evidence>
<dbReference type="InterPro" id="IPR017927">
    <property type="entry name" value="FAD-bd_FR_type"/>
</dbReference>
<dbReference type="OrthoDB" id="573132at2"/>
<keyword evidence="6" id="KW-0560">Oxidoreductase</keyword>
<dbReference type="SUPFAM" id="SSF52343">
    <property type="entry name" value="Ferredoxin reductase-like, C-terminal NADP-linked domain"/>
    <property type="match status" value="1"/>
</dbReference>
<dbReference type="Pfam" id="PF00111">
    <property type="entry name" value="Fer2"/>
    <property type="match status" value="1"/>
</dbReference>
<keyword evidence="2" id="KW-0285">Flavoprotein</keyword>
<dbReference type="PRINTS" id="PR00409">
    <property type="entry name" value="PHDIOXRDTASE"/>
</dbReference>
<evidence type="ECO:0000313" key="11">
    <source>
        <dbReference type="EMBL" id="TLS35976.1"/>
    </source>
</evidence>
<comment type="cofactor">
    <cofactor evidence="1">
        <name>FMN</name>
        <dbReference type="ChEBI" id="CHEBI:58210"/>
    </cofactor>
</comment>
<feature type="domain" description="FAD-binding FR-type" evidence="10">
    <location>
        <begin position="4"/>
        <end position="109"/>
    </location>
</feature>
<dbReference type="PANTHER" id="PTHR47354">
    <property type="entry name" value="NADH OXIDOREDUCTASE HCR"/>
    <property type="match status" value="1"/>
</dbReference>
<dbReference type="GO" id="GO:0051537">
    <property type="term" value="F:2 iron, 2 sulfur cluster binding"/>
    <property type="evidence" value="ECO:0007669"/>
    <property type="project" value="UniProtKB-KW"/>
</dbReference>
<evidence type="ECO:0000256" key="5">
    <source>
        <dbReference type="ARBA" id="ARBA00022723"/>
    </source>
</evidence>
<dbReference type="InterPro" id="IPR039261">
    <property type="entry name" value="FNR_nucleotide-bd"/>
</dbReference>
<dbReference type="EMBL" id="SWLG01000014">
    <property type="protein sequence ID" value="TLS35976.1"/>
    <property type="molecule type" value="Genomic_DNA"/>
</dbReference>
<dbReference type="RefSeq" id="WP_138128158.1">
    <property type="nucleotide sequence ID" value="NZ_SWLG01000014.1"/>
</dbReference>
<dbReference type="PROSITE" id="PS51384">
    <property type="entry name" value="FAD_FR"/>
    <property type="match status" value="1"/>
</dbReference>
<dbReference type="CDD" id="cd00207">
    <property type="entry name" value="fer2"/>
    <property type="match status" value="1"/>
</dbReference>
<keyword evidence="3" id="KW-0288">FMN</keyword>
<evidence type="ECO:0000256" key="7">
    <source>
        <dbReference type="ARBA" id="ARBA00023004"/>
    </source>
</evidence>
<evidence type="ECO:0000256" key="2">
    <source>
        <dbReference type="ARBA" id="ARBA00022630"/>
    </source>
</evidence>
<feature type="domain" description="2Fe-2S ferredoxin-type" evidence="9">
    <location>
        <begin position="236"/>
        <end position="320"/>
    </location>
</feature>
<dbReference type="InterPro" id="IPR017938">
    <property type="entry name" value="Riboflavin_synthase-like_b-brl"/>
</dbReference>
<dbReference type="PROSITE" id="PS51085">
    <property type="entry name" value="2FE2S_FER_2"/>
    <property type="match status" value="1"/>
</dbReference>
<organism evidence="11 12">
    <name type="scientific">Exobacillus caeni</name>
    <dbReference type="NCBI Taxonomy" id="2574798"/>
    <lineage>
        <taxon>Bacteria</taxon>
        <taxon>Bacillati</taxon>
        <taxon>Bacillota</taxon>
        <taxon>Bacilli</taxon>
        <taxon>Bacillales</taxon>
        <taxon>Guptibacillaceae</taxon>
        <taxon>Exobacillus</taxon>
    </lineage>
</organism>
<dbReference type="GO" id="GO:0016491">
    <property type="term" value="F:oxidoreductase activity"/>
    <property type="evidence" value="ECO:0007669"/>
    <property type="project" value="UniProtKB-KW"/>
</dbReference>
<dbReference type="InterPro" id="IPR001041">
    <property type="entry name" value="2Fe-2S_ferredoxin-type"/>
</dbReference>
<dbReference type="Pfam" id="PF00970">
    <property type="entry name" value="FAD_binding_6"/>
    <property type="match status" value="1"/>
</dbReference>
<proteinExistence type="predicted"/>
<keyword evidence="7" id="KW-0408">Iron</keyword>
<dbReference type="Proteomes" id="UP000308230">
    <property type="component" value="Unassembled WGS sequence"/>
</dbReference>
<comment type="caution">
    <text evidence="11">The sequence shown here is derived from an EMBL/GenBank/DDBJ whole genome shotgun (WGS) entry which is preliminary data.</text>
</comment>
<dbReference type="Gene3D" id="3.10.20.30">
    <property type="match status" value="1"/>
</dbReference>
<gene>
    <name evidence="11" type="ORF">FCL54_17440</name>
</gene>
<dbReference type="Pfam" id="PF22290">
    <property type="entry name" value="DmmA-like_N"/>
    <property type="match status" value="1"/>
</dbReference>
<dbReference type="PROSITE" id="PS00197">
    <property type="entry name" value="2FE2S_FER_1"/>
    <property type="match status" value="1"/>
</dbReference>
<keyword evidence="4" id="KW-0001">2Fe-2S</keyword>
<keyword evidence="5" id="KW-0479">Metal-binding</keyword>